<feature type="compositionally biased region" description="Basic and acidic residues" evidence="1">
    <location>
        <begin position="26"/>
        <end position="42"/>
    </location>
</feature>
<organism evidence="2 3">
    <name type="scientific">Candidatus Desulfosporosinus infrequens</name>
    <dbReference type="NCBI Taxonomy" id="2043169"/>
    <lineage>
        <taxon>Bacteria</taxon>
        <taxon>Bacillati</taxon>
        <taxon>Bacillota</taxon>
        <taxon>Clostridia</taxon>
        <taxon>Eubacteriales</taxon>
        <taxon>Desulfitobacteriaceae</taxon>
        <taxon>Desulfosporosinus</taxon>
    </lineage>
</organism>
<dbReference type="AlphaFoldDB" id="A0A2U3LBU3"/>
<accession>A0A2U3LBU3</accession>
<sequence>MGGQQRFDSHVDKLMERHPLLAGLRRKPEDLHARQDEAEPTY</sequence>
<evidence type="ECO:0000256" key="1">
    <source>
        <dbReference type="SAM" id="MobiDB-lite"/>
    </source>
</evidence>
<reference evidence="3" key="1">
    <citation type="submission" date="2018-02" db="EMBL/GenBank/DDBJ databases">
        <authorList>
            <person name="Hausmann B."/>
        </authorList>
    </citation>
    <scope>NUCLEOTIDE SEQUENCE [LARGE SCALE GENOMIC DNA]</scope>
    <source>
        <strain evidence="3">Peat soil MAG SbF1</strain>
    </source>
</reference>
<name>A0A2U3LBU3_9FIRM</name>
<evidence type="ECO:0000313" key="3">
    <source>
        <dbReference type="Proteomes" id="UP000238916"/>
    </source>
</evidence>
<feature type="region of interest" description="Disordered" evidence="1">
    <location>
        <begin position="19"/>
        <end position="42"/>
    </location>
</feature>
<evidence type="ECO:0000313" key="2">
    <source>
        <dbReference type="EMBL" id="SPF49368.1"/>
    </source>
</evidence>
<gene>
    <name evidence="2" type="ORF">SBF1_450033</name>
</gene>
<protein>
    <submittedName>
        <fullName evidence="2">Uncharacterized protein</fullName>
    </submittedName>
</protein>
<proteinExistence type="predicted"/>
<dbReference type="EMBL" id="OMOF01000390">
    <property type="protein sequence ID" value="SPF49368.1"/>
    <property type="molecule type" value="Genomic_DNA"/>
</dbReference>
<dbReference type="Proteomes" id="UP000238916">
    <property type="component" value="Unassembled WGS sequence"/>
</dbReference>